<feature type="region of interest" description="Disordered" evidence="1">
    <location>
        <begin position="25"/>
        <end position="52"/>
    </location>
</feature>
<organism evidence="2 3">
    <name type="scientific">Taibaiella chishuiensis</name>
    <dbReference type="NCBI Taxonomy" id="1434707"/>
    <lineage>
        <taxon>Bacteria</taxon>
        <taxon>Pseudomonadati</taxon>
        <taxon>Bacteroidota</taxon>
        <taxon>Chitinophagia</taxon>
        <taxon>Chitinophagales</taxon>
        <taxon>Chitinophagaceae</taxon>
        <taxon>Taibaiella</taxon>
    </lineage>
</organism>
<accession>A0A2P8D218</accession>
<evidence type="ECO:0000313" key="3">
    <source>
        <dbReference type="Proteomes" id="UP000240572"/>
    </source>
</evidence>
<dbReference type="RefSeq" id="WP_181358497.1">
    <property type="nucleotide sequence ID" value="NZ_PYGD01000006.1"/>
</dbReference>
<evidence type="ECO:0000313" key="2">
    <source>
        <dbReference type="EMBL" id="PSK91258.1"/>
    </source>
</evidence>
<gene>
    <name evidence="2" type="ORF">B0I18_106270</name>
</gene>
<keyword evidence="3" id="KW-1185">Reference proteome</keyword>
<dbReference type="EMBL" id="PYGD01000006">
    <property type="protein sequence ID" value="PSK91258.1"/>
    <property type="molecule type" value="Genomic_DNA"/>
</dbReference>
<sequence>MSNKKVLCALPGLAPKGTATYILQQRSGNGSPGRCTPQSQGLPRMTTMLFDR</sequence>
<name>A0A2P8D218_9BACT</name>
<dbReference type="AlphaFoldDB" id="A0A2P8D218"/>
<reference evidence="2 3" key="1">
    <citation type="submission" date="2018-03" db="EMBL/GenBank/DDBJ databases">
        <title>Genomic Encyclopedia of Type Strains, Phase III (KMG-III): the genomes of soil and plant-associated and newly described type strains.</title>
        <authorList>
            <person name="Whitman W."/>
        </authorList>
    </citation>
    <scope>NUCLEOTIDE SEQUENCE [LARGE SCALE GENOMIC DNA]</scope>
    <source>
        <strain evidence="2 3">CGMCC 1.12700</strain>
    </source>
</reference>
<comment type="caution">
    <text evidence="2">The sequence shown here is derived from an EMBL/GenBank/DDBJ whole genome shotgun (WGS) entry which is preliminary data.</text>
</comment>
<evidence type="ECO:0000256" key="1">
    <source>
        <dbReference type="SAM" id="MobiDB-lite"/>
    </source>
</evidence>
<dbReference type="Proteomes" id="UP000240572">
    <property type="component" value="Unassembled WGS sequence"/>
</dbReference>
<proteinExistence type="predicted"/>
<protein>
    <submittedName>
        <fullName evidence="2">Uncharacterized protein</fullName>
    </submittedName>
</protein>